<evidence type="ECO:0000256" key="12">
    <source>
        <dbReference type="ARBA" id="ARBA00022975"/>
    </source>
</evidence>
<evidence type="ECO:0000256" key="13">
    <source>
        <dbReference type="ARBA" id="ARBA00023002"/>
    </source>
</evidence>
<keyword evidence="10 15" id="KW-0285">Flavoprotein</keyword>
<dbReference type="Gene3D" id="3.20.20.70">
    <property type="entry name" value="Aldolase class I"/>
    <property type="match status" value="1"/>
</dbReference>
<dbReference type="GO" id="GO:0044205">
    <property type="term" value="P:'de novo' UMP biosynthetic process"/>
    <property type="evidence" value="ECO:0007669"/>
    <property type="project" value="UniProtKB-UniPathway"/>
</dbReference>
<feature type="domain" description="Dihydroorotate dehydrogenase catalytic" evidence="16">
    <location>
        <begin position="57"/>
        <end position="338"/>
    </location>
</feature>
<keyword evidence="12 15" id="KW-0665">Pyrimidine biosynthesis</keyword>
<evidence type="ECO:0000256" key="9">
    <source>
        <dbReference type="ARBA" id="ARBA00022490"/>
    </source>
</evidence>
<dbReference type="OrthoDB" id="14784at2759"/>
<dbReference type="InterPro" id="IPR012135">
    <property type="entry name" value="Dihydroorotate_DH_1_2"/>
</dbReference>
<comment type="caution">
    <text evidence="17">The sequence shown here is derived from an EMBL/GenBank/DDBJ whole genome shotgun (WGS) entry which is preliminary data.</text>
</comment>
<comment type="function">
    <text evidence="15">Catalyzes the conversion of dihydroorotate to orotate with fumarate as the electron acceptor.</text>
</comment>
<dbReference type="Gene3D" id="2.30.26.10">
    <property type="entry name" value="Dihydroorotate Dehydrogenase A, chain A, domain 2"/>
    <property type="match status" value="1"/>
</dbReference>
<comment type="similarity">
    <text evidence="5 15">Belongs to the dihydroorotate dehydrogenase family. Type 1 subfamily.</text>
</comment>
<comment type="cofactor">
    <cofactor evidence="2 15">
        <name>FMN</name>
        <dbReference type="ChEBI" id="CHEBI:58210"/>
    </cofactor>
</comment>
<dbReference type="UniPathway" id="UPA00070"/>
<evidence type="ECO:0000256" key="4">
    <source>
        <dbReference type="ARBA" id="ARBA00004725"/>
    </source>
</evidence>
<dbReference type="InterPro" id="IPR033886">
    <property type="entry name" value="DHOD_1A"/>
</dbReference>
<dbReference type="InterPro" id="IPR005720">
    <property type="entry name" value="Dihydroorotate_DH_cat"/>
</dbReference>
<evidence type="ECO:0000313" key="17">
    <source>
        <dbReference type="EMBL" id="RAL60834.1"/>
    </source>
</evidence>
<dbReference type="PANTHER" id="PTHR48109:SF1">
    <property type="entry name" value="DIHYDROOROTATE DEHYDROGENASE (FUMARATE)"/>
    <property type="match status" value="1"/>
</dbReference>
<dbReference type="SUPFAM" id="SSF51395">
    <property type="entry name" value="FMN-linked oxidoreductases"/>
    <property type="match status" value="1"/>
</dbReference>
<gene>
    <name evidence="17" type="ORF">DID88_010159</name>
</gene>
<sequence>MTETSFTNAFGISPPLINSACPWATTKDDLLTLYNSRYTGAVTIRTSLLRPFPHDPKLHQYTFFDTKSNSTLASISEGRSDVISGETSSLNTLGYSPVSLDLYLNMLLELAKDEDFQGHTSKPWIISVTGSAEEVGECYKRILRQHGQFNLNLMMEINLSCPNIAGKSPPAYDEQALASYIKAIGSVKADRTRSIFVGIKTPPYTYSEQFKNLISALELGSSLLGNNPISFITATNTLGSCLVVTELGNPVLGSSVGEGIGGMAGDSLHPIALGNVKTIRRMLDASRVESVRSTQIIGVGGVKDKAGFTRMRNVGASIVGVGTALGREGVGIFEMIIRD</sequence>
<evidence type="ECO:0000256" key="1">
    <source>
        <dbReference type="ARBA" id="ARBA00001694"/>
    </source>
</evidence>
<comment type="catalytic activity">
    <reaction evidence="1 15">
        <text>(S)-dihydroorotate + fumarate = orotate + succinate</text>
        <dbReference type="Rhea" id="RHEA:30059"/>
        <dbReference type="ChEBI" id="CHEBI:29806"/>
        <dbReference type="ChEBI" id="CHEBI:30031"/>
        <dbReference type="ChEBI" id="CHEBI:30839"/>
        <dbReference type="ChEBI" id="CHEBI:30864"/>
        <dbReference type="EC" id="1.3.98.1"/>
    </reaction>
</comment>
<dbReference type="InterPro" id="IPR023359">
    <property type="entry name" value="Dihydro_DH_chainA_dom2"/>
</dbReference>
<accession>A0A395ILU4</accession>
<keyword evidence="13 15" id="KW-0560">Oxidoreductase</keyword>
<keyword evidence="11 15" id="KW-0288">FMN</keyword>
<dbReference type="GO" id="GO:0005737">
    <property type="term" value="C:cytoplasm"/>
    <property type="evidence" value="ECO:0007669"/>
    <property type="project" value="UniProtKB-SubCell"/>
</dbReference>
<evidence type="ECO:0000256" key="6">
    <source>
        <dbReference type="ARBA" id="ARBA00011738"/>
    </source>
</evidence>
<comment type="subunit">
    <text evidence="6 15">Homodimer.</text>
</comment>
<dbReference type="InterPro" id="IPR050074">
    <property type="entry name" value="DHO_dehydrogenase"/>
</dbReference>
<reference evidence="17 18" key="1">
    <citation type="submission" date="2018-06" db="EMBL/GenBank/DDBJ databases">
        <title>Genome Sequence of the Brown Rot Fungal Pathogen Monilinia fructigena.</title>
        <authorList>
            <person name="Landi L."/>
            <person name="De Miccolis Angelini R.M."/>
            <person name="Pollastro S."/>
            <person name="Abate D."/>
            <person name="Faretra F."/>
            <person name="Romanazzi G."/>
        </authorList>
    </citation>
    <scope>NUCLEOTIDE SEQUENCE [LARGE SCALE GENOMIC DNA]</scope>
    <source>
        <strain evidence="17 18">Mfrg269</strain>
    </source>
</reference>
<comment type="subcellular location">
    <subcellularLocation>
        <location evidence="3 15">Cytoplasm</location>
    </subcellularLocation>
</comment>
<evidence type="ECO:0000256" key="11">
    <source>
        <dbReference type="ARBA" id="ARBA00022643"/>
    </source>
</evidence>
<dbReference type="AlphaFoldDB" id="A0A395ILU4"/>
<keyword evidence="18" id="KW-1185">Reference proteome</keyword>
<dbReference type="Proteomes" id="UP000249056">
    <property type="component" value="Unassembled WGS sequence"/>
</dbReference>
<dbReference type="PANTHER" id="PTHR48109">
    <property type="entry name" value="DIHYDROOROTATE DEHYDROGENASE (QUINONE), MITOCHONDRIAL-RELATED"/>
    <property type="match status" value="1"/>
</dbReference>
<dbReference type="InterPro" id="IPR013785">
    <property type="entry name" value="Aldolase_TIM"/>
</dbReference>
<dbReference type="GO" id="GO:0006207">
    <property type="term" value="P:'de novo' pyrimidine nucleobase biosynthetic process"/>
    <property type="evidence" value="ECO:0007669"/>
    <property type="project" value="TreeGrafter"/>
</dbReference>
<proteinExistence type="inferred from homology"/>
<evidence type="ECO:0000256" key="14">
    <source>
        <dbReference type="ARBA" id="ARBA00031623"/>
    </source>
</evidence>
<evidence type="ECO:0000313" key="18">
    <source>
        <dbReference type="Proteomes" id="UP000249056"/>
    </source>
</evidence>
<evidence type="ECO:0000256" key="8">
    <source>
        <dbReference type="ARBA" id="ARBA00021374"/>
    </source>
</evidence>
<organism evidence="17 18">
    <name type="scientific">Monilinia fructigena</name>
    <dbReference type="NCBI Taxonomy" id="38457"/>
    <lineage>
        <taxon>Eukaryota</taxon>
        <taxon>Fungi</taxon>
        <taxon>Dikarya</taxon>
        <taxon>Ascomycota</taxon>
        <taxon>Pezizomycotina</taxon>
        <taxon>Leotiomycetes</taxon>
        <taxon>Helotiales</taxon>
        <taxon>Sclerotiniaceae</taxon>
        <taxon>Monilinia</taxon>
    </lineage>
</organism>
<dbReference type="GO" id="GO:1990663">
    <property type="term" value="F:dihydroorotate dehydrogenase (fumarate) activity"/>
    <property type="evidence" value="ECO:0007669"/>
    <property type="project" value="UniProtKB-EC"/>
</dbReference>
<evidence type="ECO:0000256" key="15">
    <source>
        <dbReference type="RuleBase" id="RU364042"/>
    </source>
</evidence>
<dbReference type="EC" id="1.3.98.1" evidence="7 15"/>
<protein>
    <recommendedName>
        <fullName evidence="8 15">Dihydroorotate dehydrogenase (fumarate)</fullName>
        <ecNumber evidence="7 15">1.3.98.1</ecNumber>
    </recommendedName>
    <alternativeName>
        <fullName evidence="14 15">Dihydroorotate oxidase</fullName>
    </alternativeName>
</protein>
<dbReference type="Pfam" id="PF01180">
    <property type="entry name" value="DHO_dh"/>
    <property type="match status" value="1"/>
</dbReference>
<dbReference type="CDD" id="cd04741">
    <property type="entry name" value="DHOD_1A_like"/>
    <property type="match status" value="1"/>
</dbReference>
<evidence type="ECO:0000256" key="2">
    <source>
        <dbReference type="ARBA" id="ARBA00001917"/>
    </source>
</evidence>
<evidence type="ECO:0000256" key="5">
    <source>
        <dbReference type="ARBA" id="ARBA00008008"/>
    </source>
</evidence>
<evidence type="ECO:0000256" key="7">
    <source>
        <dbReference type="ARBA" id="ARBA00011911"/>
    </source>
</evidence>
<dbReference type="PIRSF" id="PIRSF000164">
    <property type="entry name" value="DHO_oxidase"/>
    <property type="match status" value="1"/>
</dbReference>
<comment type="pathway">
    <text evidence="4 15">Pyrimidine metabolism; UMP biosynthesis via de novo pathway.</text>
</comment>
<evidence type="ECO:0000256" key="10">
    <source>
        <dbReference type="ARBA" id="ARBA00022630"/>
    </source>
</evidence>
<keyword evidence="9 15" id="KW-0963">Cytoplasm</keyword>
<evidence type="ECO:0000259" key="16">
    <source>
        <dbReference type="Pfam" id="PF01180"/>
    </source>
</evidence>
<evidence type="ECO:0000256" key="3">
    <source>
        <dbReference type="ARBA" id="ARBA00004496"/>
    </source>
</evidence>
<dbReference type="EMBL" id="QKRW01000036">
    <property type="protein sequence ID" value="RAL60834.1"/>
    <property type="molecule type" value="Genomic_DNA"/>
</dbReference>
<name>A0A395ILU4_9HELO</name>